<feature type="compositionally biased region" description="Polar residues" evidence="1">
    <location>
        <begin position="239"/>
        <end position="255"/>
    </location>
</feature>
<dbReference type="EMBL" id="ML180558">
    <property type="protein sequence ID" value="THU77106.1"/>
    <property type="molecule type" value="Genomic_DNA"/>
</dbReference>
<keyword evidence="3" id="KW-0732">Signal</keyword>
<gene>
    <name evidence="4" type="ORF">K435DRAFT_812752</name>
</gene>
<keyword evidence="2" id="KW-0472">Membrane</keyword>
<feature type="compositionally biased region" description="Polar residues" evidence="1">
    <location>
        <begin position="388"/>
        <end position="398"/>
    </location>
</feature>
<reference evidence="4 5" key="1">
    <citation type="journal article" date="2019" name="Nat. Ecol. Evol.">
        <title>Megaphylogeny resolves global patterns of mushroom evolution.</title>
        <authorList>
            <person name="Varga T."/>
            <person name="Krizsan K."/>
            <person name="Foldi C."/>
            <person name="Dima B."/>
            <person name="Sanchez-Garcia M."/>
            <person name="Sanchez-Ramirez S."/>
            <person name="Szollosi G.J."/>
            <person name="Szarkandi J.G."/>
            <person name="Papp V."/>
            <person name="Albert L."/>
            <person name="Andreopoulos W."/>
            <person name="Angelini C."/>
            <person name="Antonin V."/>
            <person name="Barry K.W."/>
            <person name="Bougher N.L."/>
            <person name="Buchanan P."/>
            <person name="Buyck B."/>
            <person name="Bense V."/>
            <person name="Catcheside P."/>
            <person name="Chovatia M."/>
            <person name="Cooper J."/>
            <person name="Damon W."/>
            <person name="Desjardin D."/>
            <person name="Finy P."/>
            <person name="Geml J."/>
            <person name="Haridas S."/>
            <person name="Hughes K."/>
            <person name="Justo A."/>
            <person name="Karasinski D."/>
            <person name="Kautmanova I."/>
            <person name="Kiss B."/>
            <person name="Kocsube S."/>
            <person name="Kotiranta H."/>
            <person name="LaButti K.M."/>
            <person name="Lechner B.E."/>
            <person name="Liimatainen K."/>
            <person name="Lipzen A."/>
            <person name="Lukacs Z."/>
            <person name="Mihaltcheva S."/>
            <person name="Morgado L.N."/>
            <person name="Niskanen T."/>
            <person name="Noordeloos M.E."/>
            <person name="Ohm R.A."/>
            <person name="Ortiz-Santana B."/>
            <person name="Ovrebo C."/>
            <person name="Racz N."/>
            <person name="Riley R."/>
            <person name="Savchenko A."/>
            <person name="Shiryaev A."/>
            <person name="Soop K."/>
            <person name="Spirin V."/>
            <person name="Szebenyi C."/>
            <person name="Tomsovsky M."/>
            <person name="Tulloss R.E."/>
            <person name="Uehling J."/>
            <person name="Grigoriev I.V."/>
            <person name="Vagvolgyi C."/>
            <person name="Papp T."/>
            <person name="Martin F.M."/>
            <person name="Miettinen O."/>
            <person name="Hibbett D.S."/>
            <person name="Nagy L.G."/>
        </authorList>
    </citation>
    <scope>NUCLEOTIDE SEQUENCE [LARGE SCALE GENOMIC DNA]</scope>
    <source>
        <strain evidence="4 5">CBS 962.96</strain>
    </source>
</reference>
<protein>
    <recommendedName>
        <fullName evidence="6">Mid2 domain-containing protein</fullName>
    </recommendedName>
</protein>
<evidence type="ECO:0000256" key="2">
    <source>
        <dbReference type="SAM" id="Phobius"/>
    </source>
</evidence>
<evidence type="ECO:0008006" key="6">
    <source>
        <dbReference type="Google" id="ProtNLM"/>
    </source>
</evidence>
<dbReference type="AlphaFoldDB" id="A0A4S8KN76"/>
<feature type="region of interest" description="Disordered" evidence="1">
    <location>
        <begin position="239"/>
        <end position="271"/>
    </location>
</feature>
<accession>A0A4S8KN76</accession>
<feature type="compositionally biased region" description="Low complexity" evidence="1">
    <location>
        <begin position="256"/>
        <end position="268"/>
    </location>
</feature>
<feature type="chain" id="PRO_5020724748" description="Mid2 domain-containing protein" evidence="3">
    <location>
        <begin position="29"/>
        <end position="411"/>
    </location>
</feature>
<feature type="region of interest" description="Disordered" evidence="1">
    <location>
        <begin position="361"/>
        <end position="411"/>
    </location>
</feature>
<evidence type="ECO:0000313" key="5">
    <source>
        <dbReference type="Proteomes" id="UP000297245"/>
    </source>
</evidence>
<dbReference type="Gene3D" id="2.60.120.260">
    <property type="entry name" value="Galactose-binding domain-like"/>
    <property type="match status" value="1"/>
</dbReference>
<keyword evidence="2" id="KW-1133">Transmembrane helix</keyword>
<feature type="transmembrane region" description="Helical" evidence="2">
    <location>
        <begin position="278"/>
        <end position="302"/>
    </location>
</feature>
<keyword evidence="5" id="KW-1185">Reference proteome</keyword>
<evidence type="ECO:0000256" key="3">
    <source>
        <dbReference type="SAM" id="SignalP"/>
    </source>
</evidence>
<evidence type="ECO:0000313" key="4">
    <source>
        <dbReference type="EMBL" id="THU77106.1"/>
    </source>
</evidence>
<proteinExistence type="predicted"/>
<sequence>MTSIAWLAAARVHLVVLMLLVSYHHVLCALVNTTLEETSPQIIYHGNNWVKNDANPSYHGGFHAQTQDTSASAVFNFTGVAIYYYSSLWTFDVTTVLTLDGNDTETLNLTTGKNYTENYTIRWSRTNLKDGAHSLVMSTGNYALVDAIIRSSLHNVTVEETSPEIIHNGDNWINNLSSLYHGGGQSQNQDVNANTMFTFTGNAVYYYASLWPFRITTVLSLDGQPGETVDLTDPFVLPNQETAPQAPTVESSIRWSPSTNSSGDSSTTANAERTGLRVGVGVVTGILGFLLIIAMVLIGVLLRRLKRYSKSEDQRGQFTARRSIMRQRSGRRRVSPYMMTTPLEVSADATVRNDEALYDGLGSGTADATDPALTTRSQTTRKGAYTQRAFSGPSQPQNRAEWDAPPPSYRG</sequence>
<dbReference type="OrthoDB" id="3234968at2759"/>
<name>A0A4S8KN76_DENBC</name>
<organism evidence="4 5">
    <name type="scientific">Dendrothele bispora (strain CBS 962.96)</name>
    <dbReference type="NCBI Taxonomy" id="1314807"/>
    <lineage>
        <taxon>Eukaryota</taxon>
        <taxon>Fungi</taxon>
        <taxon>Dikarya</taxon>
        <taxon>Basidiomycota</taxon>
        <taxon>Agaricomycotina</taxon>
        <taxon>Agaricomycetes</taxon>
        <taxon>Agaricomycetidae</taxon>
        <taxon>Agaricales</taxon>
        <taxon>Agaricales incertae sedis</taxon>
        <taxon>Dendrothele</taxon>
    </lineage>
</organism>
<feature type="compositionally biased region" description="Polar residues" evidence="1">
    <location>
        <begin position="372"/>
        <end position="381"/>
    </location>
</feature>
<feature type="signal peptide" evidence="3">
    <location>
        <begin position="1"/>
        <end position="28"/>
    </location>
</feature>
<evidence type="ECO:0000256" key="1">
    <source>
        <dbReference type="SAM" id="MobiDB-lite"/>
    </source>
</evidence>
<keyword evidence="2" id="KW-0812">Transmembrane</keyword>
<dbReference type="Proteomes" id="UP000297245">
    <property type="component" value="Unassembled WGS sequence"/>
</dbReference>